<dbReference type="SUPFAM" id="SSF54001">
    <property type="entry name" value="Cysteine proteinases"/>
    <property type="match status" value="1"/>
</dbReference>
<dbReference type="EMBL" id="KZ305024">
    <property type="protein sequence ID" value="PIA56172.1"/>
    <property type="molecule type" value="Genomic_DNA"/>
</dbReference>
<proteinExistence type="predicted"/>
<evidence type="ECO:0000259" key="1">
    <source>
        <dbReference type="Pfam" id="PF00112"/>
    </source>
</evidence>
<feature type="domain" description="Peptidase C1A papain C-terminal" evidence="1">
    <location>
        <begin position="34"/>
        <end position="126"/>
    </location>
</feature>
<dbReference type="InterPro" id="IPR038765">
    <property type="entry name" value="Papain-like_cys_pep_sf"/>
</dbReference>
<evidence type="ECO:0000313" key="2">
    <source>
        <dbReference type="EMBL" id="PIA56172.1"/>
    </source>
</evidence>
<dbReference type="InParanoid" id="A0A2G5EK82"/>
<dbReference type="AlphaFoldDB" id="A0A2G5EK82"/>
<keyword evidence="3" id="KW-1185">Reference proteome</keyword>
<organism evidence="2 3">
    <name type="scientific">Aquilegia coerulea</name>
    <name type="common">Rocky mountain columbine</name>
    <dbReference type="NCBI Taxonomy" id="218851"/>
    <lineage>
        <taxon>Eukaryota</taxon>
        <taxon>Viridiplantae</taxon>
        <taxon>Streptophyta</taxon>
        <taxon>Embryophyta</taxon>
        <taxon>Tracheophyta</taxon>
        <taxon>Spermatophyta</taxon>
        <taxon>Magnoliopsida</taxon>
        <taxon>Ranunculales</taxon>
        <taxon>Ranunculaceae</taxon>
        <taxon>Thalictroideae</taxon>
        <taxon>Aquilegia</taxon>
    </lineage>
</organism>
<protein>
    <recommendedName>
        <fullName evidence="1">Peptidase C1A papain C-terminal domain-containing protein</fullName>
    </recommendedName>
</protein>
<evidence type="ECO:0000313" key="3">
    <source>
        <dbReference type="Proteomes" id="UP000230069"/>
    </source>
</evidence>
<name>A0A2G5EK82_AQUCA</name>
<dbReference type="Gene3D" id="3.90.70.10">
    <property type="entry name" value="Cysteine proteinases"/>
    <property type="match status" value="1"/>
</dbReference>
<dbReference type="InterPro" id="IPR000668">
    <property type="entry name" value="Peptidase_C1A_C"/>
</dbReference>
<dbReference type="GO" id="GO:0008234">
    <property type="term" value="F:cysteine-type peptidase activity"/>
    <property type="evidence" value="ECO:0007669"/>
    <property type="project" value="InterPro"/>
</dbReference>
<sequence>MLLVMKIKRTQGRSLSRQQSTCWPICTEVVSLEDSLDWRHRMVQPPRVLDQRSLDSCAAAALITVTEYMYLIYTGTYYELSLQHAADLPDACNFPNEVCANFNRYCFSVANDGGFFLERDYPYTEEFPDSDSVQA</sequence>
<reference evidence="2 3" key="1">
    <citation type="submission" date="2017-09" db="EMBL/GenBank/DDBJ databases">
        <title>WGS assembly of Aquilegia coerulea Goldsmith.</title>
        <authorList>
            <person name="Hodges S."/>
            <person name="Kramer E."/>
            <person name="Nordborg M."/>
            <person name="Tomkins J."/>
            <person name="Borevitz J."/>
            <person name="Derieg N."/>
            <person name="Yan J."/>
            <person name="Mihaltcheva S."/>
            <person name="Hayes R.D."/>
            <person name="Rokhsar D."/>
        </authorList>
    </citation>
    <scope>NUCLEOTIDE SEQUENCE [LARGE SCALE GENOMIC DNA]</scope>
    <source>
        <strain evidence="3">cv. Goldsmith</strain>
    </source>
</reference>
<dbReference type="Pfam" id="PF00112">
    <property type="entry name" value="Peptidase_C1"/>
    <property type="match status" value="1"/>
</dbReference>
<accession>A0A2G5EK82</accession>
<dbReference type="GO" id="GO:0006508">
    <property type="term" value="P:proteolysis"/>
    <property type="evidence" value="ECO:0007669"/>
    <property type="project" value="InterPro"/>
</dbReference>
<dbReference type="Proteomes" id="UP000230069">
    <property type="component" value="Unassembled WGS sequence"/>
</dbReference>
<gene>
    <name evidence="2" type="ORF">AQUCO_00700492v1</name>
</gene>